<comment type="caution">
    <text evidence="3">The sequence shown here is derived from an EMBL/GenBank/DDBJ whole genome shotgun (WGS) entry which is preliminary data.</text>
</comment>
<dbReference type="EMBL" id="VMSJ01000006">
    <property type="protein sequence ID" value="TVT26768.1"/>
    <property type="molecule type" value="Genomic_DNA"/>
</dbReference>
<dbReference type="AlphaFoldDB" id="A0A558AR92"/>
<comment type="similarity">
    <text evidence="1">Belongs to the ComF/GntX family.</text>
</comment>
<gene>
    <name evidence="3" type="ORF">FO441_12230</name>
</gene>
<feature type="domain" description="Phosphoribosyltransferase" evidence="2">
    <location>
        <begin position="155"/>
        <end position="216"/>
    </location>
</feature>
<evidence type="ECO:0000313" key="3">
    <source>
        <dbReference type="EMBL" id="TVT26768.1"/>
    </source>
</evidence>
<dbReference type="PANTHER" id="PTHR47505">
    <property type="entry name" value="DNA UTILIZATION PROTEIN YHGH"/>
    <property type="match status" value="1"/>
</dbReference>
<organism evidence="3 4">
    <name type="scientific">Salinicoccus cyprini</name>
    <dbReference type="NCBI Taxonomy" id="2493691"/>
    <lineage>
        <taxon>Bacteria</taxon>
        <taxon>Bacillati</taxon>
        <taxon>Bacillota</taxon>
        <taxon>Bacilli</taxon>
        <taxon>Bacillales</taxon>
        <taxon>Staphylococcaceae</taxon>
        <taxon>Salinicoccus</taxon>
    </lineage>
</organism>
<evidence type="ECO:0000256" key="1">
    <source>
        <dbReference type="ARBA" id="ARBA00008007"/>
    </source>
</evidence>
<dbReference type="SUPFAM" id="SSF53271">
    <property type="entry name" value="PRTase-like"/>
    <property type="match status" value="1"/>
</dbReference>
<dbReference type="Pfam" id="PF00156">
    <property type="entry name" value="Pribosyltran"/>
    <property type="match status" value="1"/>
</dbReference>
<dbReference type="Gene3D" id="3.40.50.2020">
    <property type="match status" value="1"/>
</dbReference>
<dbReference type="InterPro" id="IPR000836">
    <property type="entry name" value="PRTase_dom"/>
</dbReference>
<evidence type="ECO:0000259" key="2">
    <source>
        <dbReference type="Pfam" id="PF00156"/>
    </source>
</evidence>
<keyword evidence="4" id="KW-1185">Reference proteome</keyword>
<dbReference type="PANTHER" id="PTHR47505:SF1">
    <property type="entry name" value="DNA UTILIZATION PROTEIN YHGH"/>
    <property type="match status" value="1"/>
</dbReference>
<dbReference type="CDD" id="cd06223">
    <property type="entry name" value="PRTases_typeI"/>
    <property type="match status" value="1"/>
</dbReference>
<proteinExistence type="inferred from homology"/>
<dbReference type="Proteomes" id="UP000315103">
    <property type="component" value="Unassembled WGS sequence"/>
</dbReference>
<dbReference type="InterPro" id="IPR051910">
    <property type="entry name" value="ComF/GntX_DNA_util-trans"/>
</dbReference>
<protein>
    <submittedName>
        <fullName evidence="3">ComF family protein</fullName>
    </submittedName>
</protein>
<dbReference type="OrthoDB" id="9779910at2"/>
<accession>A0A558AR92</accession>
<evidence type="ECO:0000313" key="4">
    <source>
        <dbReference type="Proteomes" id="UP000315103"/>
    </source>
</evidence>
<dbReference type="RefSeq" id="WP_145290688.1">
    <property type="nucleotide sequence ID" value="NZ_VMSJ01000006.1"/>
</dbReference>
<dbReference type="InterPro" id="IPR029057">
    <property type="entry name" value="PRTase-like"/>
</dbReference>
<reference evidence="3 4" key="1">
    <citation type="submission" date="2019-07" db="EMBL/GenBank/DDBJ databases">
        <title>Salinicoccus cyprini sp. nov., isolated from gastro-intestinal tract of mirror carp, Cyprinus carpio var. specularis, collected from Gobind Sagar Reservoir, Himachal Pradesh, India.</title>
        <authorList>
            <person name="Talwar C."/>
            <person name="Singh A.K."/>
            <person name="Lal R."/>
            <person name="Negi R.K."/>
        </authorList>
    </citation>
    <scope>NUCLEOTIDE SEQUENCE [LARGE SCALE GENOMIC DNA]</scope>
    <source>
        <strain evidence="3 4">CT19</strain>
    </source>
</reference>
<sequence length="221" mass="25491">MICYCCHEALAVQLDIVNLFSKQVPLCEKCRREISVWRPGRRCASCHRRMSDEEVECLDCLFLLERYQPPGKTTCLLDYHEMNKMLFHRYKFMGDCALAEIIAMFLPGHYGEYDVITPIPISTQRMTERGYNQTAMVLDAKGIQYEELLGTSRVKRQSELGKNDRSRQENPFFISRPAGIEGRRILVVDDIYTTGITVHQAMEKLHAFRPAAIDVLTFSKA</sequence>
<name>A0A558AR92_9STAP</name>